<dbReference type="EMBL" id="EF157671">
    <property type="protein sequence ID" value="ABM53574.1"/>
    <property type="molecule type" value="Genomic_DNA"/>
</dbReference>
<organism evidence="4">
    <name type="scientific">uncultured bacterium CBNPD1 BAC clone 1664</name>
    <dbReference type="NCBI Taxonomy" id="417310"/>
    <lineage>
        <taxon>Bacteria</taxon>
        <taxon>environmental samples</taxon>
    </lineage>
</organism>
<evidence type="ECO:0000313" key="4">
    <source>
        <dbReference type="EMBL" id="ABM53574.1"/>
    </source>
</evidence>
<dbReference type="PANTHER" id="PTHR43080">
    <property type="entry name" value="CBS DOMAIN-CONTAINING PROTEIN CBSX3, MITOCHONDRIAL"/>
    <property type="match status" value="1"/>
</dbReference>
<feature type="domain" description="CBS" evidence="3">
    <location>
        <begin position="95"/>
        <end position="151"/>
    </location>
</feature>
<dbReference type="Gene3D" id="3.10.580.10">
    <property type="entry name" value="CBS-domain"/>
    <property type="match status" value="1"/>
</dbReference>
<dbReference type="SMART" id="SM00116">
    <property type="entry name" value="CBS"/>
    <property type="match status" value="2"/>
</dbReference>
<dbReference type="InterPro" id="IPR000644">
    <property type="entry name" value="CBS_dom"/>
</dbReference>
<sequence>MRRRRNPTMVPPSPTGTGDFMLVSQILRAKGDAVFTVAPTDTVGRVAELLHSRRVGAFVVTQGDRVVGIVSERDIVRAVAGGDVGVTSRPVSAYMTAEDLFAAPGESVDALLTRMTDRRIRHLPVLEAGRLVGIVSIGDLVKWKISEVEAEADGLKAYIAGS</sequence>
<dbReference type="InterPro" id="IPR051257">
    <property type="entry name" value="Diverse_CBS-Domain"/>
</dbReference>
<reference evidence="4" key="1">
    <citation type="journal article" date="2008" name="FEMS Microbiol. Ecol.">
        <title>Metagenomic analysis of a freshwater toxic cyanobacteria bloom.</title>
        <authorList>
            <person name="Pope P.B."/>
            <person name="Patel B.K."/>
        </authorList>
    </citation>
    <scope>NUCLEOTIDE SEQUENCE</scope>
</reference>
<feature type="domain" description="CBS" evidence="3">
    <location>
        <begin position="26"/>
        <end position="86"/>
    </location>
</feature>
<dbReference type="SUPFAM" id="SSF54631">
    <property type="entry name" value="CBS-domain pair"/>
    <property type="match status" value="1"/>
</dbReference>
<accession>B1N6M8</accession>
<evidence type="ECO:0000259" key="3">
    <source>
        <dbReference type="PROSITE" id="PS51371"/>
    </source>
</evidence>
<protein>
    <submittedName>
        <fullName evidence="4">Putative CBS domain protein</fullName>
    </submittedName>
</protein>
<dbReference type="InterPro" id="IPR044725">
    <property type="entry name" value="CBSX3_CBS_dom"/>
</dbReference>
<dbReference type="AlphaFoldDB" id="B1N6M8"/>
<proteinExistence type="predicted"/>
<dbReference type="PANTHER" id="PTHR43080:SF2">
    <property type="entry name" value="CBS DOMAIN-CONTAINING PROTEIN"/>
    <property type="match status" value="1"/>
</dbReference>
<dbReference type="InterPro" id="IPR046342">
    <property type="entry name" value="CBS_dom_sf"/>
</dbReference>
<evidence type="ECO:0000256" key="2">
    <source>
        <dbReference type="PROSITE-ProRule" id="PRU00703"/>
    </source>
</evidence>
<dbReference type="CDD" id="cd04623">
    <property type="entry name" value="CBS_pair_bac_euk"/>
    <property type="match status" value="1"/>
</dbReference>
<dbReference type="PROSITE" id="PS51371">
    <property type="entry name" value="CBS"/>
    <property type="match status" value="2"/>
</dbReference>
<name>B1N6M8_9BACT</name>
<dbReference type="Pfam" id="PF00571">
    <property type="entry name" value="CBS"/>
    <property type="match status" value="2"/>
</dbReference>
<evidence type="ECO:0000256" key="1">
    <source>
        <dbReference type="ARBA" id="ARBA00023122"/>
    </source>
</evidence>
<keyword evidence="1 2" id="KW-0129">CBS domain</keyword>